<evidence type="ECO:0000313" key="1">
    <source>
        <dbReference type="EMBL" id="GGI57864.1"/>
    </source>
</evidence>
<accession>A0ABQ2C0G6</accession>
<gene>
    <name evidence="1" type="ORF">GCM10011444_21730</name>
</gene>
<protein>
    <recommendedName>
        <fullName evidence="3">DUF2007 domain-containing protein</fullName>
    </recommendedName>
</protein>
<evidence type="ECO:0000313" key="2">
    <source>
        <dbReference type="Proteomes" id="UP000624701"/>
    </source>
</evidence>
<organism evidence="1 2">
    <name type="scientific">Winogradskyella haliclonae</name>
    <dbReference type="NCBI Taxonomy" id="2048558"/>
    <lineage>
        <taxon>Bacteria</taxon>
        <taxon>Pseudomonadati</taxon>
        <taxon>Bacteroidota</taxon>
        <taxon>Flavobacteriia</taxon>
        <taxon>Flavobacteriales</taxon>
        <taxon>Flavobacteriaceae</taxon>
        <taxon>Winogradskyella</taxon>
    </lineage>
</organism>
<sequence length="79" mass="8762">MENSEYVKVYGGNFILANRVIAELQSIGIIPIVKDESESQRLAGYASLDSGHQDVVVRGDEYEKAMEIVNRVKAEMEAS</sequence>
<dbReference type="EMBL" id="BMDQ01000003">
    <property type="protein sequence ID" value="GGI57864.1"/>
    <property type="molecule type" value="Genomic_DNA"/>
</dbReference>
<name>A0ABQ2C0G6_9FLAO</name>
<keyword evidence="2" id="KW-1185">Reference proteome</keyword>
<dbReference type="Proteomes" id="UP000624701">
    <property type="component" value="Unassembled WGS sequence"/>
</dbReference>
<evidence type="ECO:0008006" key="3">
    <source>
        <dbReference type="Google" id="ProtNLM"/>
    </source>
</evidence>
<dbReference type="RefSeq" id="WP_188374788.1">
    <property type="nucleotide sequence ID" value="NZ_BMDQ01000003.1"/>
</dbReference>
<proteinExistence type="predicted"/>
<comment type="caution">
    <text evidence="1">The sequence shown here is derived from an EMBL/GenBank/DDBJ whole genome shotgun (WGS) entry which is preliminary data.</text>
</comment>
<reference evidence="2" key="1">
    <citation type="journal article" date="2019" name="Int. J. Syst. Evol. Microbiol.">
        <title>The Global Catalogue of Microorganisms (GCM) 10K type strain sequencing project: providing services to taxonomists for standard genome sequencing and annotation.</title>
        <authorList>
            <consortium name="The Broad Institute Genomics Platform"/>
            <consortium name="The Broad Institute Genome Sequencing Center for Infectious Disease"/>
            <person name="Wu L."/>
            <person name="Ma J."/>
        </authorList>
    </citation>
    <scope>NUCLEOTIDE SEQUENCE [LARGE SCALE GENOMIC DNA]</scope>
    <source>
        <strain evidence="2">CCM 8681</strain>
    </source>
</reference>